<dbReference type="EMBL" id="JBBWWR010000007">
    <property type="protein sequence ID" value="KAK8963115.1"/>
    <property type="molecule type" value="Genomic_DNA"/>
</dbReference>
<dbReference type="Proteomes" id="UP001412067">
    <property type="component" value="Unassembled WGS sequence"/>
</dbReference>
<reference evidence="2 3" key="1">
    <citation type="journal article" date="2022" name="Nat. Plants">
        <title>Genomes of leafy and leafless Platanthera orchids illuminate the evolution of mycoheterotrophy.</title>
        <authorList>
            <person name="Li M.H."/>
            <person name="Liu K.W."/>
            <person name="Li Z."/>
            <person name="Lu H.C."/>
            <person name="Ye Q.L."/>
            <person name="Zhang D."/>
            <person name="Wang J.Y."/>
            <person name="Li Y.F."/>
            <person name="Zhong Z.M."/>
            <person name="Liu X."/>
            <person name="Yu X."/>
            <person name="Liu D.K."/>
            <person name="Tu X.D."/>
            <person name="Liu B."/>
            <person name="Hao Y."/>
            <person name="Liao X.Y."/>
            <person name="Jiang Y.T."/>
            <person name="Sun W.H."/>
            <person name="Chen J."/>
            <person name="Chen Y.Q."/>
            <person name="Ai Y."/>
            <person name="Zhai J.W."/>
            <person name="Wu S.S."/>
            <person name="Zhou Z."/>
            <person name="Hsiao Y.Y."/>
            <person name="Wu W.L."/>
            <person name="Chen Y.Y."/>
            <person name="Lin Y.F."/>
            <person name="Hsu J.L."/>
            <person name="Li C.Y."/>
            <person name="Wang Z.W."/>
            <person name="Zhao X."/>
            <person name="Zhong W.Y."/>
            <person name="Ma X.K."/>
            <person name="Ma L."/>
            <person name="Huang J."/>
            <person name="Chen G.Z."/>
            <person name="Huang M.Z."/>
            <person name="Huang L."/>
            <person name="Peng D.H."/>
            <person name="Luo Y.B."/>
            <person name="Zou S.Q."/>
            <person name="Chen S.P."/>
            <person name="Lan S."/>
            <person name="Tsai W.C."/>
            <person name="Van de Peer Y."/>
            <person name="Liu Z.J."/>
        </authorList>
    </citation>
    <scope>NUCLEOTIDE SEQUENCE [LARGE SCALE GENOMIC DNA]</scope>
    <source>
        <strain evidence="2">Lor288</strain>
    </source>
</reference>
<evidence type="ECO:0000256" key="1">
    <source>
        <dbReference type="SAM" id="MobiDB-lite"/>
    </source>
</evidence>
<keyword evidence="3" id="KW-1185">Reference proteome</keyword>
<accession>A0ABR2MG48</accession>
<evidence type="ECO:0000313" key="3">
    <source>
        <dbReference type="Proteomes" id="UP001412067"/>
    </source>
</evidence>
<protein>
    <submittedName>
        <fullName evidence="2">Uncharacterized protein</fullName>
    </submittedName>
</protein>
<evidence type="ECO:0000313" key="2">
    <source>
        <dbReference type="EMBL" id="KAK8963115.1"/>
    </source>
</evidence>
<gene>
    <name evidence="2" type="ORF">KSP40_PGU018877</name>
</gene>
<comment type="caution">
    <text evidence="2">The sequence shown here is derived from an EMBL/GenBank/DDBJ whole genome shotgun (WGS) entry which is preliminary data.</text>
</comment>
<feature type="compositionally biased region" description="Basic and acidic residues" evidence="1">
    <location>
        <begin position="42"/>
        <end position="62"/>
    </location>
</feature>
<sequence length="102" mass="11725">MHFAYDLTNRVENNKDAKTHVRGGLHVLAKEADEIVEATEMRKRDLSDENDRNTPLVRDHLTKKPKGISNARLKGYWETGSKKPSKSINLLKIFTALINYFD</sequence>
<feature type="region of interest" description="Disordered" evidence="1">
    <location>
        <begin position="42"/>
        <end position="64"/>
    </location>
</feature>
<name>A0ABR2MG48_9ASPA</name>
<organism evidence="2 3">
    <name type="scientific">Platanthera guangdongensis</name>
    <dbReference type="NCBI Taxonomy" id="2320717"/>
    <lineage>
        <taxon>Eukaryota</taxon>
        <taxon>Viridiplantae</taxon>
        <taxon>Streptophyta</taxon>
        <taxon>Embryophyta</taxon>
        <taxon>Tracheophyta</taxon>
        <taxon>Spermatophyta</taxon>
        <taxon>Magnoliopsida</taxon>
        <taxon>Liliopsida</taxon>
        <taxon>Asparagales</taxon>
        <taxon>Orchidaceae</taxon>
        <taxon>Orchidoideae</taxon>
        <taxon>Orchideae</taxon>
        <taxon>Orchidinae</taxon>
        <taxon>Platanthera</taxon>
    </lineage>
</organism>
<proteinExistence type="predicted"/>